<protein>
    <submittedName>
        <fullName evidence="3">Uncharacterized protein</fullName>
    </submittedName>
</protein>
<feature type="compositionally biased region" description="Low complexity" evidence="1">
    <location>
        <begin position="49"/>
        <end position="63"/>
    </location>
</feature>
<feature type="compositionally biased region" description="Pro residues" evidence="1">
    <location>
        <begin position="64"/>
        <end position="87"/>
    </location>
</feature>
<gene>
    <name evidence="3" type="ORF">OEZ85_006008</name>
</gene>
<dbReference type="EMBL" id="CP126218">
    <property type="protein sequence ID" value="WIA20158.1"/>
    <property type="molecule type" value="Genomic_DNA"/>
</dbReference>
<name>A0ABY8UF82_TETOB</name>
<organism evidence="3 4">
    <name type="scientific">Tetradesmus obliquus</name>
    <name type="common">Green alga</name>
    <name type="synonym">Acutodesmus obliquus</name>
    <dbReference type="NCBI Taxonomy" id="3088"/>
    <lineage>
        <taxon>Eukaryota</taxon>
        <taxon>Viridiplantae</taxon>
        <taxon>Chlorophyta</taxon>
        <taxon>core chlorophytes</taxon>
        <taxon>Chlorophyceae</taxon>
        <taxon>CS clade</taxon>
        <taxon>Sphaeropleales</taxon>
        <taxon>Scenedesmaceae</taxon>
        <taxon>Tetradesmus</taxon>
    </lineage>
</organism>
<keyword evidence="2" id="KW-0732">Signal</keyword>
<dbReference type="Proteomes" id="UP001244341">
    <property type="component" value="Chromosome 11b"/>
</dbReference>
<keyword evidence="4" id="KW-1185">Reference proteome</keyword>
<feature type="signal peptide" evidence="2">
    <location>
        <begin position="1"/>
        <end position="19"/>
    </location>
</feature>
<sequence length="490" mass="49371">MATRALMLALLAGAIIAHASVAAASSGVAAQGAQRQLHQADPFSSFMEAPAAPGTPGAPVTTDGPPPPPPPPRPSPPPPNPPPPYPPGMVMREELTNQIPANATALKAAKILLPEGASKGFTFAWVCDAKGGLYLSVNKDHMITCGPGTIDLAATLKIKGAKPIKCPDTKKACPGNTAVTVFTKFANTAEQFQAQQATFVAGLAKAASVSPLQVVVTQVKLLYTPKPSPPPAAAAAVEPAAEPAAAEPAAAEPNATVIAPAAATAKAAPAAKPAANATAAAAAPKAKPESAPLRKLLRALFQAKEAPAAPAKKEPAAPAKEEPAADAADAAPATNATEEEPPAAPETPSLDAAAVVEELPGGPKPMIEVMTSIQPLIEEEAQSVLGTTGSPYFIKTFKETLTATNLTMTDDIVTKIAEPAKEFEWPKPEEPELEANLTEPAADIPIPGITVEPANATANETAPAKSSAGTSCASMIATLAVAALGAALAL</sequence>
<proteinExistence type="predicted"/>
<feature type="chain" id="PRO_5045347842" evidence="2">
    <location>
        <begin position="20"/>
        <end position="490"/>
    </location>
</feature>
<evidence type="ECO:0000256" key="2">
    <source>
        <dbReference type="SAM" id="SignalP"/>
    </source>
</evidence>
<reference evidence="3 4" key="1">
    <citation type="submission" date="2023-05" db="EMBL/GenBank/DDBJ databases">
        <title>A 100% complete, gapless, phased diploid assembly of the Scenedesmus obliquus UTEX 3031 genome.</title>
        <authorList>
            <person name="Biondi T.C."/>
            <person name="Hanschen E.R."/>
            <person name="Kwon T."/>
            <person name="Eng W."/>
            <person name="Kruse C.P.S."/>
            <person name="Koehler S.I."/>
            <person name="Kunde Y."/>
            <person name="Gleasner C.D."/>
            <person name="You Mak K.T."/>
            <person name="Polle J."/>
            <person name="Hovde B.T."/>
            <person name="Starkenburg S.R."/>
        </authorList>
    </citation>
    <scope>NUCLEOTIDE SEQUENCE [LARGE SCALE GENOMIC DNA]</scope>
    <source>
        <strain evidence="3 4">DOE0152z</strain>
    </source>
</reference>
<feature type="compositionally biased region" description="Basic and acidic residues" evidence="1">
    <location>
        <begin position="311"/>
        <end position="323"/>
    </location>
</feature>
<accession>A0ABY8UF82</accession>
<feature type="region of interest" description="Disordered" evidence="1">
    <location>
        <begin position="46"/>
        <end position="89"/>
    </location>
</feature>
<feature type="region of interest" description="Disordered" evidence="1">
    <location>
        <begin position="305"/>
        <end position="348"/>
    </location>
</feature>
<evidence type="ECO:0000313" key="3">
    <source>
        <dbReference type="EMBL" id="WIA20158.1"/>
    </source>
</evidence>
<evidence type="ECO:0000256" key="1">
    <source>
        <dbReference type="SAM" id="MobiDB-lite"/>
    </source>
</evidence>
<feature type="compositionally biased region" description="Low complexity" evidence="1">
    <location>
        <begin position="325"/>
        <end position="336"/>
    </location>
</feature>
<evidence type="ECO:0000313" key="4">
    <source>
        <dbReference type="Proteomes" id="UP001244341"/>
    </source>
</evidence>